<proteinExistence type="predicted"/>
<name>A0A2J8PW96_PANTR</name>
<dbReference type="Proteomes" id="UP000236370">
    <property type="component" value="Unassembled WGS sequence"/>
</dbReference>
<organism evidence="2 3">
    <name type="scientific">Pan troglodytes</name>
    <name type="common">Chimpanzee</name>
    <dbReference type="NCBI Taxonomy" id="9598"/>
    <lineage>
        <taxon>Eukaryota</taxon>
        <taxon>Metazoa</taxon>
        <taxon>Chordata</taxon>
        <taxon>Craniata</taxon>
        <taxon>Vertebrata</taxon>
        <taxon>Euteleostomi</taxon>
        <taxon>Mammalia</taxon>
        <taxon>Eutheria</taxon>
        <taxon>Euarchontoglires</taxon>
        <taxon>Primates</taxon>
        <taxon>Haplorrhini</taxon>
        <taxon>Catarrhini</taxon>
        <taxon>Hominidae</taxon>
        <taxon>Pan</taxon>
    </lineage>
</organism>
<protein>
    <submittedName>
        <fullName evidence="2">Uncharacterized protein</fullName>
    </submittedName>
</protein>
<feature type="region of interest" description="Disordered" evidence="1">
    <location>
        <begin position="1"/>
        <end position="75"/>
    </location>
</feature>
<comment type="caution">
    <text evidence="2">The sequence shown here is derived from an EMBL/GenBank/DDBJ whole genome shotgun (WGS) entry which is preliminary data.</text>
</comment>
<gene>
    <name evidence="2" type="ORF">CK820_G0055288</name>
</gene>
<evidence type="ECO:0000313" key="2">
    <source>
        <dbReference type="EMBL" id="PNI88308.1"/>
    </source>
</evidence>
<evidence type="ECO:0000313" key="3">
    <source>
        <dbReference type="Proteomes" id="UP000236370"/>
    </source>
</evidence>
<accession>A0A2J8PW96</accession>
<dbReference type="AlphaFoldDB" id="A0A2J8PW96"/>
<feature type="non-terminal residue" evidence="2">
    <location>
        <position position="75"/>
    </location>
</feature>
<evidence type="ECO:0000256" key="1">
    <source>
        <dbReference type="SAM" id="MobiDB-lite"/>
    </source>
</evidence>
<reference evidence="2 3" key="1">
    <citation type="submission" date="2017-12" db="EMBL/GenBank/DDBJ databases">
        <title>High-resolution comparative analysis of great ape genomes.</title>
        <authorList>
            <person name="Pollen A."/>
            <person name="Hastie A."/>
            <person name="Hormozdiari F."/>
            <person name="Dougherty M."/>
            <person name="Liu R."/>
            <person name="Chaisson M."/>
            <person name="Hoppe E."/>
            <person name="Hill C."/>
            <person name="Pang A."/>
            <person name="Hillier L."/>
            <person name="Baker C."/>
            <person name="Armstrong J."/>
            <person name="Shendure J."/>
            <person name="Paten B."/>
            <person name="Wilson R."/>
            <person name="Chao H."/>
            <person name="Schneider V."/>
            <person name="Ventura M."/>
            <person name="Kronenberg Z."/>
            <person name="Murali S."/>
            <person name="Gordon D."/>
            <person name="Cantsilieris S."/>
            <person name="Munson K."/>
            <person name="Nelson B."/>
            <person name="Raja A."/>
            <person name="Underwood J."/>
            <person name="Diekhans M."/>
            <person name="Fiddes I."/>
            <person name="Haussler D."/>
            <person name="Eichler E."/>
        </authorList>
    </citation>
    <scope>NUCLEOTIDE SEQUENCE [LARGE SCALE GENOMIC DNA]</scope>
    <source>
        <strain evidence="2">Yerkes chimp pedigree #C0471</strain>
    </source>
</reference>
<feature type="compositionally biased region" description="Basic and acidic residues" evidence="1">
    <location>
        <begin position="10"/>
        <end position="40"/>
    </location>
</feature>
<sequence length="75" mass="8480">MNPFYFSVTSEKRPGLKAKSDEKDSVLNIARGKEDGEKTRRVSSRKKAALKATSDEKDSFSNITRERKDGEISRT</sequence>
<feature type="compositionally biased region" description="Basic and acidic residues" evidence="1">
    <location>
        <begin position="53"/>
        <end position="75"/>
    </location>
</feature>
<dbReference type="EMBL" id="NBAG03000179">
    <property type="protein sequence ID" value="PNI88308.1"/>
    <property type="molecule type" value="Genomic_DNA"/>
</dbReference>